<proteinExistence type="predicted"/>
<feature type="compositionally biased region" description="Basic residues" evidence="1">
    <location>
        <begin position="130"/>
        <end position="143"/>
    </location>
</feature>
<evidence type="ECO:0000256" key="1">
    <source>
        <dbReference type="SAM" id="MobiDB-lite"/>
    </source>
</evidence>
<sequence length="251" mass="27868">MTSGDREQISQRKNLKVEAVSTDKAKITEEVKGSLFSQIFIGIDFADLSIGVLTCRSHPFGSEVDNKLVTFDLIGQEGEQSKGDFNNREQKQLFNSQQPEPLSTQQINPHIKSQILINSISPFSPSKQRGGSRHRAVVRRRRSPRRRCLPIGTPTLLINPPRTAPVWVFPSISNPPSGRPMTPFPAPSASAEGQDYTKMESLIILGLTLLLARFWIKEVPKVPTFTLTQNSELAIYVFDATGNLSLPKPTC</sequence>
<reference evidence="2 3" key="1">
    <citation type="journal article" date="2023" name="Life. Sci Alliance">
        <title>Evolutionary insights into 3D genome organization and epigenetic landscape of Vigna mungo.</title>
        <authorList>
            <person name="Junaid A."/>
            <person name="Singh B."/>
            <person name="Bhatia S."/>
        </authorList>
    </citation>
    <scope>NUCLEOTIDE SEQUENCE [LARGE SCALE GENOMIC DNA]</scope>
    <source>
        <strain evidence="2">Urdbean</strain>
    </source>
</reference>
<accession>A0AAQ3MPQ6</accession>
<dbReference type="AlphaFoldDB" id="A0AAQ3MPQ6"/>
<keyword evidence="3" id="KW-1185">Reference proteome</keyword>
<dbReference type="EMBL" id="CP144691">
    <property type="protein sequence ID" value="WVY94790.1"/>
    <property type="molecule type" value="Genomic_DNA"/>
</dbReference>
<organism evidence="2 3">
    <name type="scientific">Vigna mungo</name>
    <name type="common">Black gram</name>
    <name type="synonym">Phaseolus mungo</name>
    <dbReference type="NCBI Taxonomy" id="3915"/>
    <lineage>
        <taxon>Eukaryota</taxon>
        <taxon>Viridiplantae</taxon>
        <taxon>Streptophyta</taxon>
        <taxon>Embryophyta</taxon>
        <taxon>Tracheophyta</taxon>
        <taxon>Spermatophyta</taxon>
        <taxon>Magnoliopsida</taxon>
        <taxon>eudicotyledons</taxon>
        <taxon>Gunneridae</taxon>
        <taxon>Pentapetalae</taxon>
        <taxon>rosids</taxon>
        <taxon>fabids</taxon>
        <taxon>Fabales</taxon>
        <taxon>Fabaceae</taxon>
        <taxon>Papilionoideae</taxon>
        <taxon>50 kb inversion clade</taxon>
        <taxon>NPAAA clade</taxon>
        <taxon>indigoferoid/millettioid clade</taxon>
        <taxon>Phaseoleae</taxon>
        <taxon>Vigna</taxon>
    </lineage>
</organism>
<gene>
    <name evidence="2" type="ORF">V8G54_033878</name>
</gene>
<feature type="region of interest" description="Disordered" evidence="1">
    <location>
        <begin position="124"/>
        <end position="143"/>
    </location>
</feature>
<dbReference type="Proteomes" id="UP001374535">
    <property type="component" value="Chromosome 10"/>
</dbReference>
<name>A0AAQ3MPQ6_VIGMU</name>
<evidence type="ECO:0000313" key="2">
    <source>
        <dbReference type="EMBL" id="WVY94790.1"/>
    </source>
</evidence>
<evidence type="ECO:0000313" key="3">
    <source>
        <dbReference type="Proteomes" id="UP001374535"/>
    </source>
</evidence>
<protein>
    <submittedName>
        <fullName evidence="2">Uncharacterized protein</fullName>
    </submittedName>
</protein>